<dbReference type="RefSeq" id="WP_271712292.1">
    <property type="nucleotide sequence ID" value="NZ_AP024169.1"/>
</dbReference>
<evidence type="ECO:0000313" key="3">
    <source>
        <dbReference type="Proteomes" id="UP000595897"/>
    </source>
</evidence>
<dbReference type="InterPro" id="IPR003731">
    <property type="entry name" value="Di-Nase_FeMo-co_biosynth"/>
</dbReference>
<dbReference type="KEGG" id="ahb:bsdtb5_24430"/>
<dbReference type="Proteomes" id="UP000595897">
    <property type="component" value="Chromosome"/>
</dbReference>
<accession>A0A7R7IEI8</accession>
<reference evidence="2 3" key="1">
    <citation type="submission" date="2020-11" db="EMBL/GenBank/DDBJ databases">
        <title>Draft genome sequencing of a Lachnospiraceae strain isolated from anoxic soil subjected to BSD treatment.</title>
        <authorList>
            <person name="Uek A."/>
            <person name="Tonouchi A."/>
        </authorList>
    </citation>
    <scope>NUCLEOTIDE SEQUENCE [LARGE SCALE GENOMIC DNA]</scope>
    <source>
        <strain evidence="2 3">TB5</strain>
    </source>
</reference>
<organism evidence="2 3">
    <name type="scientific">Anaeromicropila herbilytica</name>
    <dbReference type="NCBI Taxonomy" id="2785025"/>
    <lineage>
        <taxon>Bacteria</taxon>
        <taxon>Bacillati</taxon>
        <taxon>Bacillota</taxon>
        <taxon>Clostridia</taxon>
        <taxon>Lachnospirales</taxon>
        <taxon>Lachnospiraceae</taxon>
        <taxon>Anaeromicropila</taxon>
    </lineage>
</organism>
<dbReference type="EMBL" id="AP024169">
    <property type="protein sequence ID" value="BCN31148.1"/>
    <property type="molecule type" value="Genomic_DNA"/>
</dbReference>
<dbReference type="AlphaFoldDB" id="A0A7R7IEI8"/>
<protein>
    <recommendedName>
        <fullName evidence="1">Dinitrogenase iron-molybdenum cofactor biosynthesis domain-containing protein</fullName>
    </recommendedName>
</protein>
<sequence length="121" mass="12892">MKIALPSRQDLIDSHFGHCEYFTVFTTNDTDILEKEILESPAGCGCKSDIATVLADMGVTLMLAGNMGDGAVNVLNNTGIQVVRGCAGNVKEVALAWLSGAIKDSGDSCHEHDHGHECNHH</sequence>
<dbReference type="PANTHER" id="PTHR42983:SF1">
    <property type="entry name" value="IRON-MOLYBDENUM PROTEIN"/>
    <property type="match status" value="1"/>
</dbReference>
<dbReference type="PANTHER" id="PTHR42983">
    <property type="entry name" value="DINITROGENASE IRON-MOLYBDENUM COFACTOR PROTEIN-RELATED"/>
    <property type="match status" value="1"/>
</dbReference>
<dbReference type="SUPFAM" id="SSF53146">
    <property type="entry name" value="Nitrogenase accessory factor-like"/>
    <property type="match status" value="1"/>
</dbReference>
<name>A0A7R7IEI8_9FIRM</name>
<evidence type="ECO:0000313" key="2">
    <source>
        <dbReference type="EMBL" id="BCN31148.1"/>
    </source>
</evidence>
<keyword evidence="3" id="KW-1185">Reference proteome</keyword>
<gene>
    <name evidence="2" type="ORF">bsdtb5_24430</name>
</gene>
<dbReference type="Pfam" id="PF02579">
    <property type="entry name" value="Nitro_FeMo-Co"/>
    <property type="match status" value="1"/>
</dbReference>
<dbReference type="InterPro" id="IPR036105">
    <property type="entry name" value="DiNase_FeMo-co_biosyn_sf"/>
</dbReference>
<dbReference type="CDD" id="cd00851">
    <property type="entry name" value="MTH1175"/>
    <property type="match status" value="1"/>
</dbReference>
<evidence type="ECO:0000259" key="1">
    <source>
        <dbReference type="Pfam" id="PF02579"/>
    </source>
</evidence>
<proteinExistence type="predicted"/>
<dbReference type="Gene3D" id="3.30.420.130">
    <property type="entry name" value="Dinitrogenase iron-molybdenum cofactor biosynthesis domain"/>
    <property type="match status" value="1"/>
</dbReference>
<dbReference type="InterPro" id="IPR033913">
    <property type="entry name" value="MTH1175_dom"/>
</dbReference>
<feature type="domain" description="Dinitrogenase iron-molybdenum cofactor biosynthesis" evidence="1">
    <location>
        <begin position="10"/>
        <end position="98"/>
    </location>
</feature>